<dbReference type="STRING" id="39492.ERS852540_00697"/>
<dbReference type="OrthoDB" id="1682150at2"/>
<dbReference type="Pfam" id="PF06686">
    <property type="entry name" value="SpoIIIAC"/>
    <property type="match status" value="2"/>
</dbReference>
<evidence type="ECO:0000256" key="1">
    <source>
        <dbReference type="SAM" id="Phobius"/>
    </source>
</evidence>
<feature type="transmembrane region" description="Helical" evidence="1">
    <location>
        <begin position="27"/>
        <end position="47"/>
    </location>
</feature>
<keyword evidence="1" id="KW-0472">Membrane</keyword>
<keyword evidence="1" id="KW-1133">Transmembrane helix</keyword>
<protein>
    <submittedName>
        <fullName evidence="2">Stage III sporulation protein AD</fullName>
    </submittedName>
</protein>
<accession>A0A174ZGU5</accession>
<gene>
    <name evidence="2" type="ORF">ERS852540_00697</name>
</gene>
<proteinExistence type="predicted"/>
<evidence type="ECO:0000313" key="3">
    <source>
        <dbReference type="Proteomes" id="UP000095662"/>
    </source>
</evidence>
<reference evidence="2 3" key="1">
    <citation type="submission" date="2015-09" db="EMBL/GenBank/DDBJ databases">
        <authorList>
            <consortium name="Pathogen Informatics"/>
        </authorList>
    </citation>
    <scope>NUCLEOTIDE SEQUENCE [LARGE SCALE GENOMIC DNA]</scope>
    <source>
        <strain evidence="2 3">2789STDY5834928</strain>
    </source>
</reference>
<dbReference type="Proteomes" id="UP000095662">
    <property type="component" value="Unassembled WGS sequence"/>
</dbReference>
<keyword evidence="1" id="KW-0812">Transmembrane</keyword>
<sequence length="128" mass="13547">MNIIAFVGAGIIGAVLSSVLKQYKPEFSIYITLITGMLMLGAAVSAVKPVIETVSGYLETAVPDSSYADVLVKSLAVCYITQMASDSCNDAGEKSIASKIELAGKFAIVILALPVFSRLMEVIKQLLQ</sequence>
<evidence type="ECO:0000313" key="2">
    <source>
        <dbReference type="EMBL" id="CUQ83488.1"/>
    </source>
</evidence>
<dbReference type="AlphaFoldDB" id="A0A174ZGU5"/>
<dbReference type="InterPro" id="IPR025664">
    <property type="entry name" value="Spore_III_AC/AD"/>
</dbReference>
<dbReference type="EMBL" id="CZBY01000004">
    <property type="protein sequence ID" value="CUQ83488.1"/>
    <property type="molecule type" value="Genomic_DNA"/>
</dbReference>
<organism evidence="2 3">
    <name type="scientific">[Eubacterium] siraeum</name>
    <dbReference type="NCBI Taxonomy" id="39492"/>
    <lineage>
        <taxon>Bacteria</taxon>
        <taxon>Bacillati</taxon>
        <taxon>Bacillota</taxon>
        <taxon>Clostridia</taxon>
        <taxon>Eubacteriales</taxon>
        <taxon>Oscillospiraceae</taxon>
        <taxon>Oscillospiraceae incertae sedis</taxon>
    </lineage>
</organism>
<name>A0A174ZGU5_9FIRM</name>